<evidence type="ECO:0000313" key="3">
    <source>
        <dbReference type="Proteomes" id="UP001373714"/>
    </source>
</evidence>
<feature type="transmembrane region" description="Helical" evidence="1">
    <location>
        <begin position="26"/>
        <end position="48"/>
    </location>
</feature>
<evidence type="ECO:0000256" key="1">
    <source>
        <dbReference type="SAM" id="Phobius"/>
    </source>
</evidence>
<keyword evidence="1" id="KW-0812">Transmembrane</keyword>
<gene>
    <name evidence="2" type="ORF">TWF730_003908</name>
</gene>
<reference evidence="2 3" key="1">
    <citation type="submission" date="2019-10" db="EMBL/GenBank/DDBJ databases">
        <authorList>
            <person name="Palmer J.M."/>
        </authorList>
    </citation>
    <scope>NUCLEOTIDE SEQUENCE [LARGE SCALE GENOMIC DNA]</scope>
    <source>
        <strain evidence="2 3">TWF730</strain>
    </source>
</reference>
<keyword evidence="1" id="KW-0472">Membrane</keyword>
<protein>
    <submittedName>
        <fullName evidence="2">Uncharacterized protein</fullName>
    </submittedName>
</protein>
<evidence type="ECO:0000313" key="2">
    <source>
        <dbReference type="EMBL" id="KAK6333725.1"/>
    </source>
</evidence>
<dbReference type="AlphaFoldDB" id="A0AAV9U1G4"/>
<dbReference type="EMBL" id="JAVHNS010000016">
    <property type="protein sequence ID" value="KAK6333725.1"/>
    <property type="molecule type" value="Genomic_DNA"/>
</dbReference>
<organism evidence="2 3">
    <name type="scientific">Orbilia blumenaviensis</name>
    <dbReference type="NCBI Taxonomy" id="1796055"/>
    <lineage>
        <taxon>Eukaryota</taxon>
        <taxon>Fungi</taxon>
        <taxon>Dikarya</taxon>
        <taxon>Ascomycota</taxon>
        <taxon>Pezizomycotina</taxon>
        <taxon>Orbiliomycetes</taxon>
        <taxon>Orbiliales</taxon>
        <taxon>Orbiliaceae</taxon>
        <taxon>Orbilia</taxon>
    </lineage>
</organism>
<accession>A0AAV9U1G4</accession>
<dbReference type="Proteomes" id="UP001373714">
    <property type="component" value="Unassembled WGS sequence"/>
</dbReference>
<keyword evidence="3" id="KW-1185">Reference proteome</keyword>
<name>A0AAV9U1G4_9PEZI</name>
<sequence>MYIYKTTNIAFLSTNKLFEMSTTIKFAILVICMSAITISGICGIYYAYRLDTQKTCTCPTSTTLTPTKVSPMSNIAIQNYRPKSTFMIARPTNTTFEETFHRTALPDNTLISANNGLTSTKPCSVLATYFFKYVAKWQGWVHFGLRVFGVDNHLVRTLRSILKFLTWYSMDWEPCNEVDGARGYQV</sequence>
<proteinExistence type="predicted"/>
<comment type="caution">
    <text evidence="2">The sequence shown here is derived from an EMBL/GenBank/DDBJ whole genome shotgun (WGS) entry which is preliminary data.</text>
</comment>
<keyword evidence="1" id="KW-1133">Transmembrane helix</keyword>